<gene>
    <name evidence="1" type="ORF">ERS852411_03507</name>
</gene>
<proteinExistence type="predicted"/>
<reference evidence="1 2" key="1">
    <citation type="submission" date="2015-09" db="EMBL/GenBank/DDBJ databases">
        <authorList>
            <consortium name="Pathogen Informatics"/>
        </authorList>
    </citation>
    <scope>NUCLEOTIDE SEQUENCE [LARGE SCALE GENOMIC DNA]</scope>
    <source>
        <strain evidence="1 2">2789STDY5608854</strain>
    </source>
</reference>
<dbReference type="AlphaFoldDB" id="A0A174QG16"/>
<evidence type="ECO:0000313" key="2">
    <source>
        <dbReference type="Proteomes" id="UP000095746"/>
    </source>
</evidence>
<dbReference type="Proteomes" id="UP000095746">
    <property type="component" value="Unassembled WGS sequence"/>
</dbReference>
<dbReference type="EMBL" id="CYZT01000466">
    <property type="protein sequence ID" value="CUP72274.1"/>
    <property type="molecule type" value="Genomic_DNA"/>
</dbReference>
<organism evidence="1 2">
    <name type="scientific">Flavonifractor plautii</name>
    <name type="common">Fusobacterium plautii</name>
    <dbReference type="NCBI Taxonomy" id="292800"/>
    <lineage>
        <taxon>Bacteria</taxon>
        <taxon>Bacillati</taxon>
        <taxon>Bacillota</taxon>
        <taxon>Clostridia</taxon>
        <taxon>Eubacteriales</taxon>
        <taxon>Oscillospiraceae</taxon>
        <taxon>Flavonifractor</taxon>
    </lineage>
</organism>
<protein>
    <submittedName>
        <fullName evidence="1">Uncharacterized protein</fullName>
    </submittedName>
</protein>
<name>A0A174QG16_FLAPL</name>
<sequence>MTTASAVHSPASVTSGMWACTSQVRRRDSGSWDSSSPLKATVMALDSSPGATLSIRTEQPSSLSPSGVVNVARGIKNVASSGPETDRKSISPPWSAIRYSRWTVMPLSVAL</sequence>
<evidence type="ECO:0000313" key="1">
    <source>
        <dbReference type="EMBL" id="CUP72274.1"/>
    </source>
</evidence>
<accession>A0A174QG16</accession>